<dbReference type="Proteomes" id="UP000640052">
    <property type="component" value="Unassembled WGS sequence"/>
</dbReference>
<dbReference type="AlphaFoldDB" id="A0A919Q836"/>
<dbReference type="InterPro" id="IPR001451">
    <property type="entry name" value="Hexapep"/>
</dbReference>
<evidence type="ECO:0000313" key="2">
    <source>
        <dbReference type="Proteomes" id="UP000640052"/>
    </source>
</evidence>
<accession>A0A919Q836</accession>
<evidence type="ECO:0000313" key="1">
    <source>
        <dbReference type="EMBL" id="GIH22633.1"/>
    </source>
</evidence>
<dbReference type="PANTHER" id="PTHR13061:SF29">
    <property type="entry name" value="GAMMA CARBONIC ANHYDRASE-LIKE 1, MITOCHONDRIAL-RELATED"/>
    <property type="match status" value="1"/>
</dbReference>
<dbReference type="CDD" id="cd04645">
    <property type="entry name" value="LbH_gamma_CA_like"/>
    <property type="match status" value="1"/>
</dbReference>
<protein>
    <submittedName>
        <fullName evidence="1">Gamma carbonic anhydrase family protein</fullName>
    </submittedName>
</protein>
<dbReference type="InterPro" id="IPR047324">
    <property type="entry name" value="LbH_gamma_CA-like"/>
</dbReference>
<dbReference type="PANTHER" id="PTHR13061">
    <property type="entry name" value="DYNACTIN SUBUNIT P25"/>
    <property type="match status" value="1"/>
</dbReference>
<dbReference type="Gene3D" id="2.160.10.10">
    <property type="entry name" value="Hexapeptide repeat proteins"/>
    <property type="match status" value="1"/>
</dbReference>
<dbReference type="InterPro" id="IPR011004">
    <property type="entry name" value="Trimer_LpxA-like_sf"/>
</dbReference>
<sequence length="160" mass="16621">MDGMSPSVAGTAYVAAGAVLVGEVRVEEEASVWFNAVLRGDTGAIVLGARSNIQDLAVVHEETRIGTGVSVGHRATVHRAVVGDDVLVGMGAILLNDSRVGSGAIVAAGAVVREGFEVPPGCLVAGVPARIVREVTEKERESIRENAAAYVRLAARYRTM</sequence>
<dbReference type="SUPFAM" id="SSF51161">
    <property type="entry name" value="Trimeric LpxA-like enzymes"/>
    <property type="match status" value="1"/>
</dbReference>
<dbReference type="InterPro" id="IPR050484">
    <property type="entry name" value="Transf_Hexapept/Carb_Anhydrase"/>
</dbReference>
<name>A0A919Q836_9ACTN</name>
<reference evidence="1" key="1">
    <citation type="submission" date="2021-01" db="EMBL/GenBank/DDBJ databases">
        <title>Whole genome shotgun sequence of Acrocarpospora phusangensis NBRC 108782.</title>
        <authorList>
            <person name="Komaki H."/>
            <person name="Tamura T."/>
        </authorList>
    </citation>
    <scope>NUCLEOTIDE SEQUENCE</scope>
    <source>
        <strain evidence="1">NBRC 108782</strain>
    </source>
</reference>
<keyword evidence="2" id="KW-1185">Reference proteome</keyword>
<proteinExistence type="predicted"/>
<comment type="caution">
    <text evidence="1">The sequence shown here is derived from an EMBL/GenBank/DDBJ whole genome shotgun (WGS) entry which is preliminary data.</text>
</comment>
<organism evidence="1 2">
    <name type="scientific">Acrocarpospora phusangensis</name>
    <dbReference type="NCBI Taxonomy" id="1070424"/>
    <lineage>
        <taxon>Bacteria</taxon>
        <taxon>Bacillati</taxon>
        <taxon>Actinomycetota</taxon>
        <taxon>Actinomycetes</taxon>
        <taxon>Streptosporangiales</taxon>
        <taxon>Streptosporangiaceae</taxon>
        <taxon>Acrocarpospora</taxon>
    </lineage>
</organism>
<gene>
    <name evidence="1" type="ORF">Aph01nite_09430</name>
</gene>
<dbReference type="EMBL" id="BOOA01000005">
    <property type="protein sequence ID" value="GIH22633.1"/>
    <property type="molecule type" value="Genomic_DNA"/>
</dbReference>
<dbReference type="Pfam" id="PF00132">
    <property type="entry name" value="Hexapep"/>
    <property type="match status" value="1"/>
</dbReference>